<proteinExistence type="predicted"/>
<protein>
    <submittedName>
        <fullName evidence="2">Aldedh domain-containing protein</fullName>
    </submittedName>
</protein>
<name>A0A1I7TTX0_9PELO</name>
<organism evidence="1 2">
    <name type="scientific">Caenorhabditis tropicalis</name>
    <dbReference type="NCBI Taxonomy" id="1561998"/>
    <lineage>
        <taxon>Eukaryota</taxon>
        <taxon>Metazoa</taxon>
        <taxon>Ecdysozoa</taxon>
        <taxon>Nematoda</taxon>
        <taxon>Chromadorea</taxon>
        <taxon>Rhabditida</taxon>
        <taxon>Rhabditina</taxon>
        <taxon>Rhabditomorpha</taxon>
        <taxon>Rhabditoidea</taxon>
        <taxon>Rhabditidae</taxon>
        <taxon>Peloderinae</taxon>
        <taxon>Caenorhabditis</taxon>
    </lineage>
</organism>
<dbReference type="Proteomes" id="UP000095282">
    <property type="component" value="Unplaced"/>
</dbReference>
<accession>A0A1I7TTX0</accession>
<evidence type="ECO:0000313" key="1">
    <source>
        <dbReference type="Proteomes" id="UP000095282"/>
    </source>
</evidence>
<sequence>MSGSSRIRTQIGLAKKRLKEALERSKDLSTLESLRTDPVEEIYQELIEICDVSDILRAEQLLHTILHGSFARFVTLRGEKVIKVVFVVVVGPSFRQPFLQQQQWD</sequence>
<dbReference type="STRING" id="1561998.A0A1I7TTX0"/>
<dbReference type="WBParaSite" id="Csp11.Scaffold629.g11740.t1">
    <property type="protein sequence ID" value="Csp11.Scaffold629.g11740.t1"/>
    <property type="gene ID" value="Csp11.Scaffold629.g11740"/>
</dbReference>
<dbReference type="AlphaFoldDB" id="A0A1I7TTX0"/>
<reference evidence="2" key="1">
    <citation type="submission" date="2016-11" db="UniProtKB">
        <authorList>
            <consortium name="WormBaseParasite"/>
        </authorList>
    </citation>
    <scope>IDENTIFICATION</scope>
</reference>
<evidence type="ECO:0000313" key="2">
    <source>
        <dbReference type="WBParaSite" id="Csp11.Scaffold629.g11740.t1"/>
    </source>
</evidence>
<keyword evidence="1" id="KW-1185">Reference proteome</keyword>